<evidence type="ECO:0000256" key="9">
    <source>
        <dbReference type="ARBA" id="ARBA00023015"/>
    </source>
</evidence>
<comment type="similarity">
    <text evidence="3">Belongs to the GON7 family.</text>
</comment>
<comment type="subunit">
    <text evidence="4">Component of the EKC/KEOPS complex composed of at least BUD32, CGI121, GON7, KAE1 and PCC1; the whole complex dimerizes.</text>
</comment>
<dbReference type="VEuPathDB" id="FungiDB:F503_00464"/>
<keyword evidence="12" id="KW-0539">Nucleus</keyword>
<evidence type="ECO:0000256" key="11">
    <source>
        <dbReference type="ARBA" id="ARBA00023163"/>
    </source>
</evidence>
<dbReference type="HOGENOM" id="CLU_1489428_0_0_1"/>
<dbReference type="GO" id="GO:0008033">
    <property type="term" value="P:tRNA processing"/>
    <property type="evidence" value="ECO:0007669"/>
    <property type="project" value="UniProtKB-KW"/>
</dbReference>
<dbReference type="AlphaFoldDB" id="S3C4N0"/>
<dbReference type="InterPro" id="IPR014849">
    <property type="entry name" value="EKC/KEOPS_Gon7"/>
</dbReference>
<evidence type="ECO:0000256" key="13">
    <source>
        <dbReference type="ARBA" id="ARBA00025393"/>
    </source>
</evidence>
<keyword evidence="11" id="KW-0804">Transcription</keyword>
<dbReference type="GO" id="GO:0005634">
    <property type="term" value="C:nucleus"/>
    <property type="evidence" value="ECO:0007669"/>
    <property type="project" value="UniProtKB-SubCell"/>
</dbReference>
<accession>S3C4N0</accession>
<comment type="subcellular location">
    <subcellularLocation>
        <location evidence="2">Chromosome</location>
        <location evidence="2">Telomere</location>
    </subcellularLocation>
    <subcellularLocation>
        <location evidence="1">Nucleus</location>
    </subcellularLocation>
</comment>
<dbReference type="eggNOG" id="ENOG502T1MI">
    <property type="taxonomic scope" value="Eukaryota"/>
</dbReference>
<comment type="function">
    <text evidence="13">Component of the EKC/KEOPS complex that is required for the formation of a threonylcarbamoyl group on adenosine at position 37 (t(6)A37) in tRNAs that read codons beginning with adenine. The complex is probably involved in the transfer of the threonylcarbamoyl moiety of threonylcarbamoyl-AMP (TC-AMP) to the N6 group of A37. GON7 likely plays a supporting role to the catalytic subunit KAE1 in the complex. The EKC/KEOPS complex also promotes both telomere uncapping and telomere elongation. The complex is required for efficient recruitment of transcriptional coactivators.</text>
</comment>
<protein>
    <recommendedName>
        <fullName evidence="5">EKC/KEOPS complex subunit GON7</fullName>
    </recommendedName>
</protein>
<organism evidence="14 15">
    <name type="scientific">Ophiostoma piceae (strain UAMH 11346)</name>
    <name type="common">Sap stain fungus</name>
    <dbReference type="NCBI Taxonomy" id="1262450"/>
    <lineage>
        <taxon>Eukaryota</taxon>
        <taxon>Fungi</taxon>
        <taxon>Dikarya</taxon>
        <taxon>Ascomycota</taxon>
        <taxon>Pezizomycotina</taxon>
        <taxon>Sordariomycetes</taxon>
        <taxon>Sordariomycetidae</taxon>
        <taxon>Ophiostomatales</taxon>
        <taxon>Ophiostomataceae</taxon>
        <taxon>Ophiostoma</taxon>
    </lineage>
</organism>
<evidence type="ECO:0000256" key="12">
    <source>
        <dbReference type="ARBA" id="ARBA00023242"/>
    </source>
</evidence>
<dbReference type="Pfam" id="PF08738">
    <property type="entry name" value="Gon7"/>
    <property type="match status" value="1"/>
</dbReference>
<keyword evidence="9" id="KW-0805">Transcription regulation</keyword>
<evidence type="ECO:0000256" key="7">
    <source>
        <dbReference type="ARBA" id="ARBA00022694"/>
    </source>
</evidence>
<dbReference type="Proteomes" id="UP000016923">
    <property type="component" value="Unassembled WGS sequence"/>
</dbReference>
<evidence type="ECO:0000256" key="6">
    <source>
        <dbReference type="ARBA" id="ARBA00022454"/>
    </source>
</evidence>
<dbReference type="OrthoDB" id="2288868at2759"/>
<sequence>MATRRLYRFSKRSCSWGDSSVKSGGHTFFALYGRMSGGAGSPSAAVDAIRTDAAVEVEDVEDVGCETDDHGDVREASDSGDARRGRAADLFKAVYSAPGHESFTATHEVASEPASASASSEITTAAKTAHLAALRKAVKGAQDEINKELTARMVLDVKDGEAAAAAAKEEENYGEEMVEED</sequence>
<reference evidence="14 15" key="1">
    <citation type="journal article" date="2013" name="BMC Genomics">
        <title>The genome and transcriptome of the pine saprophyte Ophiostoma piceae, and a comparison with the bark beetle-associated pine pathogen Grosmannia clavigera.</title>
        <authorList>
            <person name="Haridas S."/>
            <person name="Wang Y."/>
            <person name="Lim L."/>
            <person name="Massoumi Alamouti S."/>
            <person name="Jackman S."/>
            <person name="Docking R."/>
            <person name="Robertson G."/>
            <person name="Birol I."/>
            <person name="Bohlmann J."/>
            <person name="Breuil C."/>
        </authorList>
    </citation>
    <scope>NUCLEOTIDE SEQUENCE [LARGE SCALE GENOMIC DNA]</scope>
    <source>
        <strain evidence="14 15">UAMH 11346</strain>
    </source>
</reference>
<keyword evidence="7" id="KW-0819">tRNA processing</keyword>
<evidence type="ECO:0000313" key="14">
    <source>
        <dbReference type="EMBL" id="EPE07742.1"/>
    </source>
</evidence>
<keyword evidence="8" id="KW-0779">Telomere</keyword>
<keyword evidence="6" id="KW-0158">Chromosome</keyword>
<proteinExistence type="inferred from homology"/>
<evidence type="ECO:0000256" key="5">
    <source>
        <dbReference type="ARBA" id="ARBA00019746"/>
    </source>
</evidence>
<evidence type="ECO:0000256" key="2">
    <source>
        <dbReference type="ARBA" id="ARBA00004574"/>
    </source>
</evidence>
<evidence type="ECO:0000256" key="3">
    <source>
        <dbReference type="ARBA" id="ARBA00008529"/>
    </source>
</evidence>
<evidence type="ECO:0000256" key="1">
    <source>
        <dbReference type="ARBA" id="ARBA00004123"/>
    </source>
</evidence>
<evidence type="ECO:0000256" key="10">
    <source>
        <dbReference type="ARBA" id="ARBA00023159"/>
    </source>
</evidence>
<keyword evidence="10" id="KW-0010">Activator</keyword>
<evidence type="ECO:0000256" key="8">
    <source>
        <dbReference type="ARBA" id="ARBA00022895"/>
    </source>
</evidence>
<keyword evidence="15" id="KW-1185">Reference proteome</keyword>
<evidence type="ECO:0000313" key="15">
    <source>
        <dbReference type="Proteomes" id="UP000016923"/>
    </source>
</evidence>
<gene>
    <name evidence="14" type="ORF">F503_00464</name>
</gene>
<evidence type="ECO:0000256" key="4">
    <source>
        <dbReference type="ARBA" id="ARBA00011534"/>
    </source>
</evidence>
<dbReference type="EMBL" id="KE148150">
    <property type="protein sequence ID" value="EPE07742.1"/>
    <property type="molecule type" value="Genomic_DNA"/>
</dbReference>
<dbReference type="GO" id="GO:0000781">
    <property type="term" value="C:chromosome, telomeric region"/>
    <property type="evidence" value="ECO:0007669"/>
    <property type="project" value="UniProtKB-SubCell"/>
</dbReference>
<name>S3C4N0_OPHP1</name>